<evidence type="ECO:0000313" key="8">
    <source>
        <dbReference type="EMBL" id="CAI9293580.1"/>
    </source>
</evidence>
<dbReference type="Pfam" id="PF00628">
    <property type="entry name" value="PHD"/>
    <property type="match status" value="1"/>
</dbReference>
<dbReference type="AlphaFoldDB" id="A0AA35ZJ41"/>
<keyword evidence="9" id="KW-1185">Reference proteome</keyword>
<keyword evidence="3" id="KW-0862">Zinc</keyword>
<evidence type="ECO:0000259" key="7">
    <source>
        <dbReference type="PROSITE" id="PS51050"/>
    </source>
</evidence>
<proteinExistence type="predicted"/>
<keyword evidence="1" id="KW-0479">Metal-binding</keyword>
<evidence type="ECO:0000256" key="3">
    <source>
        <dbReference type="ARBA" id="ARBA00022833"/>
    </source>
</evidence>
<dbReference type="SMART" id="SM00249">
    <property type="entry name" value="PHD"/>
    <property type="match status" value="1"/>
</dbReference>
<dbReference type="GO" id="GO:0045740">
    <property type="term" value="P:positive regulation of DNA replication"/>
    <property type="evidence" value="ECO:0007669"/>
    <property type="project" value="TreeGrafter"/>
</dbReference>
<evidence type="ECO:0000256" key="4">
    <source>
        <dbReference type="PROSITE-ProRule" id="PRU00146"/>
    </source>
</evidence>
<dbReference type="Gene3D" id="3.30.40.100">
    <property type="match status" value="1"/>
</dbReference>
<dbReference type="GO" id="GO:0003677">
    <property type="term" value="F:DNA binding"/>
    <property type="evidence" value="ECO:0007669"/>
    <property type="project" value="TreeGrafter"/>
</dbReference>
<dbReference type="Proteomes" id="UP001177003">
    <property type="component" value="Chromosome 7"/>
</dbReference>
<dbReference type="PROSITE" id="PS01359">
    <property type="entry name" value="ZF_PHD_1"/>
    <property type="match status" value="1"/>
</dbReference>
<dbReference type="GO" id="GO:0000228">
    <property type="term" value="C:nuclear chromosome"/>
    <property type="evidence" value="ECO:0007669"/>
    <property type="project" value="TreeGrafter"/>
</dbReference>
<dbReference type="PROSITE" id="PS51050">
    <property type="entry name" value="ZF_CW"/>
    <property type="match status" value="1"/>
</dbReference>
<evidence type="ECO:0000256" key="2">
    <source>
        <dbReference type="ARBA" id="ARBA00022771"/>
    </source>
</evidence>
<dbReference type="Gene3D" id="3.30.40.10">
    <property type="entry name" value="Zinc/RING finger domain, C3HC4 (zinc finger)"/>
    <property type="match status" value="1"/>
</dbReference>
<dbReference type="InterPro" id="IPR011011">
    <property type="entry name" value="Znf_FYVE_PHD"/>
</dbReference>
<dbReference type="EMBL" id="OX465083">
    <property type="protein sequence ID" value="CAI9293580.1"/>
    <property type="molecule type" value="Genomic_DNA"/>
</dbReference>
<name>A0AA35ZJ41_LACSI</name>
<evidence type="ECO:0000259" key="6">
    <source>
        <dbReference type="PROSITE" id="PS50016"/>
    </source>
</evidence>
<sequence length="406" mass="46248">MMLIQNSIDAHLSSLHNNGKQEILCVWIQDNDHKNKNDSLSSSQISTEINMSETSKPKPNLVYKRRIIHKNSTSTPTPSPTPTLVYKRKKIQTICCSSSKSNMEIGSVSLKQQQTDDIGECSSSVVMKDTSETNSCFEFLEHHLVLQRLNGLKGSCFNKVKDVEIEKGICGLRVCKVCEKSTLTVKMLICDLCEESFHMSCCNLKKVPVGDWFCHSCLRKKLKKMEGNSPKGYFGPIVDMLRDVDCYKSDVRIGKDFQAEVPDWSGPLIHQLNDYHNLSSEINPSDSATYQDWDSSKLSRLSCIGNWVQCREIVDHENGIVCGKWRRAPLFEVQRDNWECFSSVLWDPIHADCAVPQELSTDQVLKQLKYIEMLRPRLSAKRWKLRVHKGVNGEEHTGDTRNTQKS</sequence>
<dbReference type="PANTHER" id="PTHR46510">
    <property type="entry name" value="BROMODOMAIN ADJACENT TO ZINC FINGER DOMAIN PROTEIN 1A"/>
    <property type="match status" value="1"/>
</dbReference>
<dbReference type="InterPro" id="IPR019787">
    <property type="entry name" value="Znf_PHD-finger"/>
</dbReference>
<dbReference type="InterPro" id="IPR011124">
    <property type="entry name" value="Znf_CW"/>
</dbReference>
<dbReference type="GO" id="GO:0006355">
    <property type="term" value="P:regulation of DNA-templated transcription"/>
    <property type="evidence" value="ECO:0007669"/>
    <property type="project" value="TreeGrafter"/>
</dbReference>
<evidence type="ECO:0000256" key="5">
    <source>
        <dbReference type="SAM" id="MobiDB-lite"/>
    </source>
</evidence>
<dbReference type="SUPFAM" id="SSF57903">
    <property type="entry name" value="FYVE/PHD zinc finger"/>
    <property type="match status" value="1"/>
</dbReference>
<feature type="domain" description="PHD-type" evidence="6">
    <location>
        <begin position="172"/>
        <end position="220"/>
    </location>
</feature>
<dbReference type="GO" id="GO:0008270">
    <property type="term" value="F:zinc ion binding"/>
    <property type="evidence" value="ECO:0007669"/>
    <property type="project" value="UniProtKB-KW"/>
</dbReference>
<dbReference type="FunFam" id="3.30.40.100:FF:000005">
    <property type="entry name" value="uncharacterized protein LOC106759733 isoform X4"/>
    <property type="match status" value="1"/>
</dbReference>
<keyword evidence="2 4" id="KW-0863">Zinc-finger</keyword>
<dbReference type="PROSITE" id="PS50016">
    <property type="entry name" value="ZF_PHD_2"/>
    <property type="match status" value="1"/>
</dbReference>
<organism evidence="8 9">
    <name type="scientific">Lactuca saligna</name>
    <name type="common">Willowleaf lettuce</name>
    <dbReference type="NCBI Taxonomy" id="75948"/>
    <lineage>
        <taxon>Eukaryota</taxon>
        <taxon>Viridiplantae</taxon>
        <taxon>Streptophyta</taxon>
        <taxon>Embryophyta</taxon>
        <taxon>Tracheophyta</taxon>
        <taxon>Spermatophyta</taxon>
        <taxon>Magnoliopsida</taxon>
        <taxon>eudicotyledons</taxon>
        <taxon>Gunneridae</taxon>
        <taxon>Pentapetalae</taxon>
        <taxon>asterids</taxon>
        <taxon>campanulids</taxon>
        <taxon>Asterales</taxon>
        <taxon>Asteraceae</taxon>
        <taxon>Cichorioideae</taxon>
        <taxon>Cichorieae</taxon>
        <taxon>Lactucinae</taxon>
        <taxon>Lactuca</taxon>
    </lineage>
</organism>
<accession>A0AA35ZJ41</accession>
<protein>
    <submittedName>
        <fullName evidence="8">Uncharacterized protein</fullName>
    </submittedName>
</protein>
<evidence type="ECO:0000313" key="9">
    <source>
        <dbReference type="Proteomes" id="UP001177003"/>
    </source>
</evidence>
<feature type="compositionally biased region" description="Polar residues" evidence="5">
    <location>
        <begin position="38"/>
        <end position="54"/>
    </location>
</feature>
<dbReference type="InterPro" id="IPR001965">
    <property type="entry name" value="Znf_PHD"/>
</dbReference>
<feature type="region of interest" description="Disordered" evidence="5">
    <location>
        <begin position="36"/>
        <end position="56"/>
    </location>
</feature>
<reference evidence="8" key="1">
    <citation type="submission" date="2023-04" db="EMBL/GenBank/DDBJ databases">
        <authorList>
            <person name="Vijverberg K."/>
            <person name="Xiong W."/>
            <person name="Schranz E."/>
        </authorList>
    </citation>
    <scope>NUCLEOTIDE SEQUENCE</scope>
</reference>
<dbReference type="InterPro" id="IPR019786">
    <property type="entry name" value="Zinc_finger_PHD-type_CS"/>
</dbReference>
<feature type="domain" description="CW-type" evidence="7">
    <location>
        <begin position="301"/>
        <end position="361"/>
    </location>
</feature>
<dbReference type="GO" id="GO:0006338">
    <property type="term" value="P:chromatin remodeling"/>
    <property type="evidence" value="ECO:0007669"/>
    <property type="project" value="InterPro"/>
</dbReference>
<dbReference type="InterPro" id="IPR047171">
    <property type="entry name" value="BAZ1A"/>
</dbReference>
<evidence type="ECO:0000256" key="1">
    <source>
        <dbReference type="ARBA" id="ARBA00022723"/>
    </source>
</evidence>
<dbReference type="InterPro" id="IPR013083">
    <property type="entry name" value="Znf_RING/FYVE/PHD"/>
</dbReference>
<dbReference type="GO" id="GO:0008623">
    <property type="term" value="C:CHRAC"/>
    <property type="evidence" value="ECO:0007669"/>
    <property type="project" value="TreeGrafter"/>
</dbReference>
<dbReference type="PANTHER" id="PTHR46510:SF1">
    <property type="entry name" value="BROMODOMAIN ADJACENT TO ZINC FINGER DOMAIN PROTEIN 1A"/>
    <property type="match status" value="1"/>
</dbReference>
<dbReference type="GO" id="GO:0031445">
    <property type="term" value="P:regulation of heterochromatin formation"/>
    <property type="evidence" value="ECO:0007669"/>
    <property type="project" value="TreeGrafter"/>
</dbReference>
<gene>
    <name evidence="8" type="ORF">LSALG_LOCUS32599</name>
</gene>